<gene>
    <name evidence="7" type="ORF">SAMN05720606_1103</name>
</gene>
<protein>
    <submittedName>
        <fullName evidence="7">Glucosylceramidase</fullName>
    </submittedName>
</protein>
<sequence>MTFTFNGFSTTPTEPWNQLSFSATNESANLKLTGEQHQLVEGFGGCFNELGYLALAHLSDEQRHEVMHSLFHPEGEHRFTICRLPIGASDYAEQWYSHNEVDGDVAMDHFSIERDFKYLIPYIKEALSYNPDLQLFASPWSPPTWMKFPKAYNYGTLRWEKDILEAYALYFVKFVKAYREAGITIHQVHVQNEVIADQKFPSCMWTGEQLREFIADYLGPAFDKHGLDTEIWLGTINAPDPWEELMKKKTTGFDEYAGLVLSDPKAYSYIKGVGYQWAGKHAIQRTVASYPELRYMQTENECGDGNNSWNYAKHVYNLYQHYFSNGVNAYIYWNMVLEPKGRSTWGWEQNSMITVDPASKDVTRNPEYYVMKHFAHHIVNGARRLGLSGAWSGKAVAFRNPDNSLVIVVNNPFPDRHDLHLTFAEGHTVHVQLEADSFNSMVITAN</sequence>
<dbReference type="EMBL" id="FMVM01000010">
    <property type="protein sequence ID" value="SCY82446.1"/>
    <property type="molecule type" value="Genomic_DNA"/>
</dbReference>
<dbReference type="Gene3D" id="3.20.20.80">
    <property type="entry name" value="Glycosidases"/>
    <property type="match status" value="1"/>
</dbReference>
<feature type="domain" description="Glycosyl hydrolase family 30 TIM-barrel" evidence="5">
    <location>
        <begin position="40"/>
        <end position="378"/>
    </location>
</feature>
<evidence type="ECO:0000313" key="7">
    <source>
        <dbReference type="EMBL" id="SCY82446.1"/>
    </source>
</evidence>
<evidence type="ECO:0000256" key="1">
    <source>
        <dbReference type="ARBA" id="ARBA00005382"/>
    </source>
</evidence>
<accession>A0A1G5J264</accession>
<dbReference type="InterPro" id="IPR033452">
    <property type="entry name" value="GH30_C"/>
</dbReference>
<dbReference type="AlphaFoldDB" id="A0A1G5J264"/>
<dbReference type="RefSeq" id="WP_090921144.1">
    <property type="nucleotide sequence ID" value="NZ_FMVM01000010.1"/>
</dbReference>
<reference evidence="8" key="1">
    <citation type="submission" date="2016-10" db="EMBL/GenBank/DDBJ databases">
        <authorList>
            <person name="Varghese N."/>
            <person name="Submissions S."/>
        </authorList>
    </citation>
    <scope>NUCLEOTIDE SEQUENCE [LARGE SCALE GENOMIC DNA]</scope>
    <source>
        <strain evidence="8">BL9</strain>
    </source>
</reference>
<dbReference type="STRING" id="582692.SAMN05720606_1103"/>
<evidence type="ECO:0000256" key="3">
    <source>
        <dbReference type="ARBA" id="ARBA00022801"/>
    </source>
</evidence>
<keyword evidence="2" id="KW-0732">Signal</keyword>
<dbReference type="PRINTS" id="PR00843">
    <property type="entry name" value="GLHYDRLASE30"/>
</dbReference>
<dbReference type="InterPro" id="IPR017853">
    <property type="entry name" value="GH"/>
</dbReference>
<dbReference type="PANTHER" id="PTHR11069:SF23">
    <property type="entry name" value="LYSOSOMAL ACID GLUCOSYLCERAMIDASE"/>
    <property type="match status" value="1"/>
</dbReference>
<proteinExistence type="inferred from homology"/>
<keyword evidence="4" id="KW-0326">Glycosidase</keyword>
<dbReference type="SUPFAM" id="SSF51445">
    <property type="entry name" value="(Trans)glycosidases"/>
    <property type="match status" value="1"/>
</dbReference>
<dbReference type="Pfam" id="PF02055">
    <property type="entry name" value="Glyco_hydro_30"/>
    <property type="match status" value="1"/>
</dbReference>
<keyword evidence="8" id="KW-1185">Reference proteome</keyword>
<dbReference type="GO" id="GO:0016020">
    <property type="term" value="C:membrane"/>
    <property type="evidence" value="ECO:0007669"/>
    <property type="project" value="GOC"/>
</dbReference>
<evidence type="ECO:0000256" key="2">
    <source>
        <dbReference type="ARBA" id="ARBA00022729"/>
    </source>
</evidence>
<dbReference type="GO" id="GO:0006680">
    <property type="term" value="P:glucosylceramide catabolic process"/>
    <property type="evidence" value="ECO:0007669"/>
    <property type="project" value="TreeGrafter"/>
</dbReference>
<dbReference type="InterPro" id="IPR033453">
    <property type="entry name" value="Glyco_hydro_30_TIM-barrel"/>
</dbReference>
<dbReference type="GO" id="GO:0004348">
    <property type="term" value="F:glucosylceramidase activity"/>
    <property type="evidence" value="ECO:0007669"/>
    <property type="project" value="InterPro"/>
</dbReference>
<comment type="similarity">
    <text evidence="1 4">Belongs to the glycosyl hydrolase 30 family.</text>
</comment>
<evidence type="ECO:0000256" key="4">
    <source>
        <dbReference type="RuleBase" id="RU361188"/>
    </source>
</evidence>
<dbReference type="InterPro" id="IPR001139">
    <property type="entry name" value="Glyco_hydro_30"/>
</dbReference>
<keyword evidence="3 4" id="KW-0378">Hydrolase</keyword>
<evidence type="ECO:0000313" key="8">
    <source>
        <dbReference type="Proteomes" id="UP000198538"/>
    </source>
</evidence>
<feature type="domain" description="Glycosyl hydrolase family 30 beta sandwich" evidence="6">
    <location>
        <begin position="381"/>
        <end position="440"/>
    </location>
</feature>
<dbReference type="Proteomes" id="UP000198538">
    <property type="component" value="Unassembled WGS sequence"/>
</dbReference>
<dbReference type="PANTHER" id="PTHR11069">
    <property type="entry name" value="GLUCOSYLCERAMIDASE"/>
    <property type="match status" value="1"/>
</dbReference>
<organism evidence="7 8">
    <name type="scientific">Paenibacillus polysaccharolyticus</name>
    <dbReference type="NCBI Taxonomy" id="582692"/>
    <lineage>
        <taxon>Bacteria</taxon>
        <taxon>Bacillati</taxon>
        <taxon>Bacillota</taxon>
        <taxon>Bacilli</taxon>
        <taxon>Bacillales</taxon>
        <taxon>Paenibacillaceae</taxon>
        <taxon>Paenibacillus</taxon>
    </lineage>
</organism>
<dbReference type="Pfam" id="PF17189">
    <property type="entry name" value="Glyco_hydro_30C"/>
    <property type="match status" value="1"/>
</dbReference>
<dbReference type="InterPro" id="IPR013780">
    <property type="entry name" value="Glyco_hydro_b"/>
</dbReference>
<dbReference type="Gene3D" id="2.60.40.1180">
    <property type="entry name" value="Golgi alpha-mannosidase II"/>
    <property type="match status" value="1"/>
</dbReference>
<evidence type="ECO:0000259" key="6">
    <source>
        <dbReference type="Pfam" id="PF17189"/>
    </source>
</evidence>
<name>A0A1G5J264_9BACL</name>
<evidence type="ECO:0000259" key="5">
    <source>
        <dbReference type="Pfam" id="PF02055"/>
    </source>
</evidence>